<comment type="caution">
    <text evidence="1">The sequence shown here is derived from an EMBL/GenBank/DDBJ whole genome shotgun (WGS) entry which is preliminary data.</text>
</comment>
<feature type="non-terminal residue" evidence="1">
    <location>
        <position position="1"/>
    </location>
</feature>
<name>A0A454CN04_VIBHA</name>
<organism evidence="1 2">
    <name type="scientific">Vibrio harveyi</name>
    <name type="common">Beneckea harveyi</name>
    <dbReference type="NCBI Taxonomy" id="669"/>
    <lineage>
        <taxon>Bacteria</taxon>
        <taxon>Pseudomonadati</taxon>
        <taxon>Pseudomonadota</taxon>
        <taxon>Gammaproteobacteria</taxon>
        <taxon>Vibrionales</taxon>
        <taxon>Vibrionaceae</taxon>
        <taxon>Vibrio</taxon>
    </lineage>
</organism>
<evidence type="ECO:0000313" key="2">
    <source>
        <dbReference type="Proteomes" id="UP000008367"/>
    </source>
</evidence>
<dbReference type="EMBL" id="AJSR01002829">
    <property type="protein sequence ID" value="EKM26119.1"/>
    <property type="molecule type" value="Genomic_DNA"/>
</dbReference>
<gene>
    <name evidence="1" type="ORF">VCHENC02_0260D</name>
</gene>
<dbReference type="Proteomes" id="UP000008367">
    <property type="component" value="Unassembled WGS sequence"/>
</dbReference>
<protein>
    <submittedName>
        <fullName evidence="1">Sterol-sensing domain of SREBP cleavage-activation family protein</fullName>
    </submittedName>
</protein>
<dbReference type="AlphaFoldDB" id="A0A454CN04"/>
<proteinExistence type="predicted"/>
<sequence>NWRRNTFYSMRCLCRTA</sequence>
<reference evidence="1 2" key="1">
    <citation type="submission" date="2012-10" db="EMBL/GenBank/DDBJ databases">
        <title>Genome sequence of Vibrio Cholerae HENC-02.</title>
        <authorList>
            <person name="Eppinger M."/>
            <person name="Hasan N.A."/>
            <person name="Sengamalay N."/>
            <person name="Hine E."/>
            <person name="Su Q."/>
            <person name="Daugherty S.C."/>
            <person name="Young S."/>
            <person name="Sadzewicz L."/>
            <person name="Tallon L."/>
            <person name="Cebula T.A."/>
            <person name="Ravel J."/>
            <person name="Colwell R.R."/>
        </authorList>
    </citation>
    <scope>NUCLEOTIDE SEQUENCE [LARGE SCALE GENOMIC DNA]</scope>
    <source>
        <strain evidence="1 2">HENC-02</strain>
    </source>
</reference>
<accession>A0A454CN04</accession>
<evidence type="ECO:0000313" key="1">
    <source>
        <dbReference type="EMBL" id="EKM26119.1"/>
    </source>
</evidence>